<reference evidence="1 2" key="1">
    <citation type="journal article" date="2019" name="Nat. Med.">
        <title>A library of human gut bacterial isolates paired with longitudinal multiomics data enables mechanistic microbiome research.</title>
        <authorList>
            <person name="Poyet M."/>
            <person name="Groussin M."/>
            <person name="Gibbons S.M."/>
            <person name="Avila-Pacheco J."/>
            <person name="Jiang X."/>
            <person name="Kearney S.M."/>
            <person name="Perrotta A.R."/>
            <person name="Berdy B."/>
            <person name="Zhao S."/>
            <person name="Lieberman T.D."/>
            <person name="Swanson P.K."/>
            <person name="Smith M."/>
            <person name="Roesemann S."/>
            <person name="Alexander J.E."/>
            <person name="Rich S.A."/>
            <person name="Livny J."/>
            <person name="Vlamakis H."/>
            <person name="Clish C."/>
            <person name="Bullock K."/>
            <person name="Deik A."/>
            <person name="Scott J."/>
            <person name="Pierce K.A."/>
            <person name="Xavier R.J."/>
            <person name="Alm E.J."/>
        </authorList>
    </citation>
    <scope>NUCLEOTIDE SEQUENCE [LARGE SCALE GENOMIC DNA]</scope>
    <source>
        <strain evidence="1 2">BIOML-A198</strain>
    </source>
</reference>
<dbReference type="Proteomes" id="UP000487649">
    <property type="component" value="Unassembled WGS sequence"/>
</dbReference>
<sequence>MILNYQQCLDKLSKIKMITINGVPTQIKEVPELTKGLDPRVKIQRLKPKVEFSKVDDTVFEGIEIGRIRQGMGFDNLDISEGIIVKHEILDGVPVRIYYPINHKGLLPALIFIHGGGFYGGDLNVVENPCKAMA</sequence>
<dbReference type="RefSeq" id="WP_006784231.1">
    <property type="nucleotide sequence ID" value="NZ_JAMQUV010000008.1"/>
</dbReference>
<name>A0A9X4XDK7_9FIRM</name>
<dbReference type="AlphaFoldDB" id="A0A9X4XDK7"/>
<proteinExistence type="predicted"/>
<comment type="caution">
    <text evidence="1">The sequence shown here is derived from an EMBL/GenBank/DDBJ whole genome shotgun (WGS) entry which is preliminary data.</text>
</comment>
<organism evidence="1 2">
    <name type="scientific">Turicibacter sanguinis</name>
    <dbReference type="NCBI Taxonomy" id="154288"/>
    <lineage>
        <taxon>Bacteria</taxon>
        <taxon>Bacillati</taxon>
        <taxon>Bacillota</taxon>
        <taxon>Erysipelotrichia</taxon>
        <taxon>Erysipelotrichales</taxon>
        <taxon>Turicibacteraceae</taxon>
        <taxon>Turicibacter</taxon>
    </lineage>
</organism>
<dbReference type="InterPro" id="IPR029058">
    <property type="entry name" value="AB_hydrolase_fold"/>
</dbReference>
<dbReference type="SUPFAM" id="SSF53474">
    <property type="entry name" value="alpha/beta-Hydrolases"/>
    <property type="match status" value="1"/>
</dbReference>
<dbReference type="Gene3D" id="3.40.50.1820">
    <property type="entry name" value="alpha/beta hydrolase"/>
    <property type="match status" value="1"/>
</dbReference>
<evidence type="ECO:0008006" key="3">
    <source>
        <dbReference type="Google" id="ProtNLM"/>
    </source>
</evidence>
<evidence type="ECO:0000313" key="2">
    <source>
        <dbReference type="Proteomes" id="UP000487649"/>
    </source>
</evidence>
<protein>
    <recommendedName>
        <fullName evidence="3">Alpha/beta hydrolase fold domain-containing protein</fullName>
    </recommendedName>
</protein>
<dbReference type="EMBL" id="WMQE01000007">
    <property type="protein sequence ID" value="MTK20675.1"/>
    <property type="molecule type" value="Genomic_DNA"/>
</dbReference>
<accession>A0A9X4XDK7</accession>
<gene>
    <name evidence="1" type="ORF">GMA92_04380</name>
</gene>
<evidence type="ECO:0000313" key="1">
    <source>
        <dbReference type="EMBL" id="MTK20675.1"/>
    </source>
</evidence>